<feature type="compositionally biased region" description="Basic and acidic residues" evidence="1">
    <location>
        <begin position="70"/>
        <end position="86"/>
    </location>
</feature>
<protein>
    <submittedName>
        <fullName evidence="3">Uncharacterized protein</fullName>
    </submittedName>
</protein>
<organism evidence="3 4">
    <name type="scientific">Streptomyces milbemycinicus</name>
    <dbReference type="NCBI Taxonomy" id="476552"/>
    <lineage>
        <taxon>Bacteria</taxon>
        <taxon>Bacillati</taxon>
        <taxon>Actinomycetota</taxon>
        <taxon>Actinomycetes</taxon>
        <taxon>Kitasatosporales</taxon>
        <taxon>Streptomycetaceae</taxon>
        <taxon>Streptomyces</taxon>
    </lineage>
</organism>
<keyword evidence="2" id="KW-0732">Signal</keyword>
<dbReference type="RefSeq" id="WP_404749300.1">
    <property type="nucleotide sequence ID" value="NZ_JBJDQH010000126.1"/>
</dbReference>
<accession>A0ABW8M5B3</accession>
<feature type="region of interest" description="Disordered" evidence="1">
    <location>
        <begin position="65"/>
        <end position="86"/>
    </location>
</feature>
<gene>
    <name evidence="3" type="ORF">ACI2L5_52350</name>
</gene>
<feature type="signal peptide" evidence="2">
    <location>
        <begin position="1"/>
        <end position="18"/>
    </location>
</feature>
<feature type="chain" id="PRO_5045341521" evidence="2">
    <location>
        <begin position="19"/>
        <end position="86"/>
    </location>
</feature>
<comment type="caution">
    <text evidence="3">The sequence shown here is derived from an EMBL/GenBank/DDBJ whole genome shotgun (WGS) entry which is preliminary data.</text>
</comment>
<feature type="non-terminal residue" evidence="3">
    <location>
        <position position="86"/>
    </location>
</feature>
<keyword evidence="4" id="KW-1185">Reference proteome</keyword>
<sequence length="86" mass="8846">MLLSVLSPVASLSPAAHAAAPASGLSEESASARAVASGEPVEVTSARTEYSQTMANPDATFTLTQSTEPQRARAADGTWRDIDVTL</sequence>
<evidence type="ECO:0000256" key="2">
    <source>
        <dbReference type="SAM" id="SignalP"/>
    </source>
</evidence>
<evidence type="ECO:0000313" key="3">
    <source>
        <dbReference type="EMBL" id="MFK4273377.1"/>
    </source>
</evidence>
<proteinExistence type="predicted"/>
<dbReference type="EMBL" id="JBJDQH010000126">
    <property type="protein sequence ID" value="MFK4273377.1"/>
    <property type="molecule type" value="Genomic_DNA"/>
</dbReference>
<dbReference type="Proteomes" id="UP001620295">
    <property type="component" value="Unassembled WGS sequence"/>
</dbReference>
<name>A0ABW8M5B3_9ACTN</name>
<evidence type="ECO:0000313" key="4">
    <source>
        <dbReference type="Proteomes" id="UP001620295"/>
    </source>
</evidence>
<reference evidence="3 4" key="1">
    <citation type="submission" date="2024-11" db="EMBL/GenBank/DDBJ databases">
        <title>The Natural Products Discovery Center: Release of the First 8490 Sequenced Strains for Exploring Actinobacteria Biosynthetic Diversity.</title>
        <authorList>
            <person name="Kalkreuter E."/>
            <person name="Kautsar S.A."/>
            <person name="Yang D."/>
            <person name="Bader C.D."/>
            <person name="Teijaro C.N."/>
            <person name="Fluegel L."/>
            <person name="Davis C.M."/>
            <person name="Simpson J.R."/>
            <person name="Lauterbach L."/>
            <person name="Steele A.D."/>
            <person name="Gui C."/>
            <person name="Meng S."/>
            <person name="Li G."/>
            <person name="Viehrig K."/>
            <person name="Ye F."/>
            <person name="Su P."/>
            <person name="Kiefer A.F."/>
            <person name="Nichols A."/>
            <person name="Cepeda A.J."/>
            <person name="Yan W."/>
            <person name="Fan B."/>
            <person name="Jiang Y."/>
            <person name="Adhikari A."/>
            <person name="Zheng C.-J."/>
            <person name="Schuster L."/>
            <person name="Cowan T.M."/>
            <person name="Smanski M.J."/>
            <person name="Chevrette M.G."/>
            <person name="De Carvalho L.P.S."/>
            <person name="Shen B."/>
        </authorList>
    </citation>
    <scope>NUCLEOTIDE SEQUENCE [LARGE SCALE GENOMIC DNA]</scope>
    <source>
        <strain evidence="3 4">NPDC020863</strain>
    </source>
</reference>
<evidence type="ECO:0000256" key="1">
    <source>
        <dbReference type="SAM" id="MobiDB-lite"/>
    </source>
</evidence>